<gene>
    <name evidence="1" type="ORF">EUU22_01230</name>
</gene>
<dbReference type="EMBL" id="SDVB01000050">
    <property type="protein sequence ID" value="RYC26832.1"/>
    <property type="molecule type" value="Genomic_DNA"/>
</dbReference>
<evidence type="ECO:0000313" key="1">
    <source>
        <dbReference type="EMBL" id="RYC26832.1"/>
    </source>
</evidence>
<dbReference type="AlphaFoldDB" id="A0A4V1RTQ0"/>
<dbReference type="Pfam" id="PF04237">
    <property type="entry name" value="YjbR"/>
    <property type="match status" value="1"/>
</dbReference>
<proteinExistence type="predicted"/>
<dbReference type="Proteomes" id="UP000291088">
    <property type="component" value="Unassembled WGS sequence"/>
</dbReference>
<dbReference type="InterPro" id="IPR038056">
    <property type="entry name" value="YjbR-like_sf"/>
</dbReference>
<accession>A0A4V1RTQ0</accession>
<name>A0A4V1RTQ0_9HYPH</name>
<organism evidence="1 2">
    <name type="scientific">Ciceribacter ferrooxidans</name>
    <dbReference type="NCBI Taxonomy" id="2509717"/>
    <lineage>
        <taxon>Bacteria</taxon>
        <taxon>Pseudomonadati</taxon>
        <taxon>Pseudomonadota</taxon>
        <taxon>Alphaproteobacteria</taxon>
        <taxon>Hyphomicrobiales</taxon>
        <taxon>Rhizobiaceae</taxon>
        <taxon>Ciceribacter</taxon>
    </lineage>
</organism>
<dbReference type="RefSeq" id="WP_129330306.1">
    <property type="nucleotide sequence ID" value="NZ_SDVB01000050.1"/>
</dbReference>
<keyword evidence="2" id="KW-1185">Reference proteome</keyword>
<protein>
    <submittedName>
        <fullName evidence="1">MmcQ/YjbR family DNA-binding protein</fullName>
    </submittedName>
</protein>
<sequence length="106" mass="11367">MTEDEVAALALSLPEAEESAHFGKRDFRLRNKVFATLPRPGEVVLKLTPDRQALAVAAAPGLLSPVPGAWGLKGWTVLHYASAEPADVADLLSKAWETVAPKRPRG</sequence>
<dbReference type="InterPro" id="IPR058532">
    <property type="entry name" value="YjbR/MT2646/Rv2570-like"/>
</dbReference>
<dbReference type="OrthoDB" id="277063at2"/>
<reference evidence="1 2" key="1">
    <citation type="submission" date="2019-01" db="EMBL/GenBank/DDBJ databases">
        <authorList>
            <person name="Deng T."/>
        </authorList>
    </citation>
    <scope>NUCLEOTIDE SEQUENCE [LARGE SCALE GENOMIC DNA]</scope>
    <source>
        <strain evidence="1 2">F8825</strain>
    </source>
</reference>
<dbReference type="GO" id="GO:0003677">
    <property type="term" value="F:DNA binding"/>
    <property type="evidence" value="ECO:0007669"/>
    <property type="project" value="UniProtKB-KW"/>
</dbReference>
<dbReference type="SUPFAM" id="SSF142906">
    <property type="entry name" value="YjbR-like"/>
    <property type="match status" value="1"/>
</dbReference>
<dbReference type="Gene3D" id="3.90.1150.30">
    <property type="match status" value="1"/>
</dbReference>
<comment type="caution">
    <text evidence="1">The sequence shown here is derived from an EMBL/GenBank/DDBJ whole genome shotgun (WGS) entry which is preliminary data.</text>
</comment>
<evidence type="ECO:0000313" key="2">
    <source>
        <dbReference type="Proteomes" id="UP000291088"/>
    </source>
</evidence>
<keyword evidence="1" id="KW-0238">DNA-binding</keyword>